<evidence type="ECO:0000256" key="3">
    <source>
        <dbReference type="SAM" id="MobiDB-lite"/>
    </source>
</evidence>
<feature type="region of interest" description="Disordered" evidence="3">
    <location>
        <begin position="1"/>
        <end position="22"/>
    </location>
</feature>
<dbReference type="PANTHER" id="PTHR10381:SF46">
    <property type="entry name" value="ATP-DEPENDENT CLP PROTEASE PROTEOLYTIC SUBUNIT-RELATED PROTEIN 2, CHLOROPLASTIC"/>
    <property type="match status" value="1"/>
</dbReference>
<dbReference type="InterPro" id="IPR001907">
    <property type="entry name" value="ClpP"/>
</dbReference>
<dbReference type="GeneID" id="100125655"/>
<protein>
    <recommendedName>
        <fullName evidence="2">ATP-dependent Clp protease proteolytic subunit</fullName>
    </recommendedName>
</protein>
<organism evidence="4">
    <name type="scientific">Zea mays</name>
    <name type="common">Maize</name>
    <dbReference type="NCBI Taxonomy" id="4577"/>
    <lineage>
        <taxon>Eukaryota</taxon>
        <taxon>Viridiplantae</taxon>
        <taxon>Streptophyta</taxon>
        <taxon>Embryophyta</taxon>
        <taxon>Tracheophyta</taxon>
        <taxon>Spermatophyta</taxon>
        <taxon>Magnoliopsida</taxon>
        <taxon>Liliopsida</taxon>
        <taxon>Poales</taxon>
        <taxon>Poaceae</taxon>
        <taxon>PACMAD clade</taxon>
        <taxon>Panicoideae</taxon>
        <taxon>Andropogonodae</taxon>
        <taxon>Andropogoneae</taxon>
        <taxon>Tripsacinae</taxon>
        <taxon>Zea</taxon>
    </lineage>
</organism>
<reference evidence="4" key="1">
    <citation type="submission" date="2007-06" db="EMBL/GenBank/DDBJ databases">
        <authorList>
            <person name="Chen X."/>
            <person name="Chen Y."/>
            <person name="Li S."/>
        </authorList>
    </citation>
    <scope>NUCLEOTIDE SEQUENCE</scope>
</reference>
<dbReference type="CDD" id="cd07017">
    <property type="entry name" value="S14_ClpP_2"/>
    <property type="match status" value="1"/>
</dbReference>
<accession>A6YSM2</accession>
<dbReference type="Gene3D" id="3.90.226.10">
    <property type="entry name" value="2-enoyl-CoA Hydratase, Chain A, domain 1"/>
    <property type="match status" value="1"/>
</dbReference>
<dbReference type="InterPro" id="IPR023562">
    <property type="entry name" value="ClpP/TepA"/>
</dbReference>
<dbReference type="GO" id="GO:0004176">
    <property type="term" value="F:ATP-dependent peptidase activity"/>
    <property type="evidence" value="ECO:0007669"/>
    <property type="project" value="InterPro"/>
</dbReference>
<dbReference type="SUPFAM" id="SSF52096">
    <property type="entry name" value="ClpP/crotonase"/>
    <property type="match status" value="1"/>
</dbReference>
<proteinExistence type="evidence at transcript level"/>
<dbReference type="GO" id="GO:0009536">
    <property type="term" value="C:plastid"/>
    <property type="evidence" value="ECO:0007669"/>
    <property type="project" value="UniProtKB-ARBA"/>
</dbReference>
<dbReference type="PANTHER" id="PTHR10381">
    <property type="entry name" value="ATP-DEPENDENT CLP PROTEASE PROTEOLYTIC SUBUNIT"/>
    <property type="match status" value="1"/>
</dbReference>
<name>A6YSM2_MAIZE</name>
<dbReference type="GO" id="GO:0004252">
    <property type="term" value="F:serine-type endopeptidase activity"/>
    <property type="evidence" value="ECO:0007669"/>
    <property type="project" value="InterPro"/>
</dbReference>
<dbReference type="InterPro" id="IPR029045">
    <property type="entry name" value="ClpP/crotonase-like_dom_sf"/>
</dbReference>
<evidence type="ECO:0000256" key="1">
    <source>
        <dbReference type="ARBA" id="ARBA00007039"/>
    </source>
</evidence>
<dbReference type="OrthoDB" id="2017408at2759"/>
<comment type="similarity">
    <text evidence="1 2">Belongs to the peptidase S14 family.</text>
</comment>
<dbReference type="KEGG" id="zma:100125655"/>
<dbReference type="GO" id="GO:0006508">
    <property type="term" value="P:proteolysis"/>
    <property type="evidence" value="ECO:0007669"/>
    <property type="project" value="InterPro"/>
</dbReference>
<dbReference type="AlphaFoldDB" id="A6YSM2"/>
<dbReference type="ExpressionAtlas" id="A6YSM2">
    <property type="expression patterns" value="baseline and differential"/>
</dbReference>
<dbReference type="RefSeq" id="NP_001106056.1">
    <property type="nucleotide sequence ID" value="NM_001112586.1"/>
</dbReference>
<evidence type="ECO:0000256" key="2">
    <source>
        <dbReference type="RuleBase" id="RU003567"/>
    </source>
</evidence>
<dbReference type="PRINTS" id="PR00127">
    <property type="entry name" value="CLPPROTEASEP"/>
</dbReference>
<dbReference type="Pfam" id="PF00574">
    <property type="entry name" value="CLP_protease"/>
    <property type="match status" value="1"/>
</dbReference>
<dbReference type="EMBL" id="EF650847">
    <property type="protein sequence ID" value="ABR68025.1"/>
    <property type="molecule type" value="mRNA"/>
</dbReference>
<evidence type="ECO:0000313" key="4">
    <source>
        <dbReference type="EMBL" id="ABR68025.1"/>
    </source>
</evidence>
<dbReference type="FunFam" id="3.90.226.10:FF:000050">
    <property type="entry name" value="ATP-dependent Clp protease proteolytic subunit"/>
    <property type="match status" value="1"/>
</dbReference>
<sequence length="292" mass="31941">MAAPASSSRFHPRATASPPSSLSVGTKVFVGLRAQTKLGSSESSCPNVSAGFHTAVNRRISLRLSKKKATRARISTMPIGTPRVPYRTPGEGTWQWLDIWNALYRERIIFIGDNIDEEFSNQVLASMLYLDSIDNSKKIMLYINGPGGDLTPCMALYDTMLSLKSPIGTHCLGFAFNLAGFILAAGEKGSRTGMPLCRISLQSPAGAARGQADDIENEANELIRIKDYLYGKLAGHTGHSVEKIHEDLSRVKRFDAKGALEYGIIDRIVRPSRIKKEGSTAQRRDMRNLGLG</sequence>